<dbReference type="InterPro" id="IPR029052">
    <property type="entry name" value="Metallo-depent_PP-like"/>
</dbReference>
<evidence type="ECO:0000256" key="1">
    <source>
        <dbReference type="ARBA" id="ARBA00006654"/>
    </source>
</evidence>
<evidence type="ECO:0000313" key="9">
    <source>
        <dbReference type="EMBL" id="PZR01100.1"/>
    </source>
</evidence>
<accession>A0A2W5SFN1</accession>
<evidence type="ECO:0000256" key="3">
    <source>
        <dbReference type="ARBA" id="ARBA00022729"/>
    </source>
</evidence>
<dbReference type="Pfam" id="PF02872">
    <property type="entry name" value="5_nucleotid_C"/>
    <property type="match status" value="1"/>
</dbReference>
<dbReference type="GO" id="GO:0009166">
    <property type="term" value="P:nucleotide catabolic process"/>
    <property type="evidence" value="ECO:0007669"/>
    <property type="project" value="InterPro"/>
</dbReference>
<dbReference type="InterPro" id="IPR004843">
    <property type="entry name" value="Calcineurin-like_PHP"/>
</dbReference>
<feature type="signal peptide" evidence="6">
    <location>
        <begin position="1"/>
        <end position="20"/>
    </location>
</feature>
<feature type="domain" description="Calcineurin-like phosphoesterase" evidence="7">
    <location>
        <begin position="25"/>
        <end position="247"/>
    </location>
</feature>
<keyword evidence="3 6" id="KW-0732">Signal</keyword>
<dbReference type="PANTHER" id="PTHR11575:SF24">
    <property type="entry name" value="5'-NUCLEOTIDASE"/>
    <property type="match status" value="1"/>
</dbReference>
<dbReference type="FunFam" id="3.60.21.10:FF:000020">
    <property type="entry name" value="NT5E isoform 4"/>
    <property type="match status" value="1"/>
</dbReference>
<evidence type="ECO:0000259" key="8">
    <source>
        <dbReference type="Pfam" id="PF02872"/>
    </source>
</evidence>
<dbReference type="InterPro" id="IPR008334">
    <property type="entry name" value="5'-Nucleotdase_C"/>
</dbReference>
<keyword evidence="2" id="KW-0479">Metal-binding</keyword>
<dbReference type="PRINTS" id="PR01607">
    <property type="entry name" value="APYRASEFAMLY"/>
</dbReference>
<keyword evidence="5 6" id="KW-0378">Hydrolase</keyword>
<dbReference type="PROSITE" id="PS00785">
    <property type="entry name" value="5_NUCLEOTIDASE_1"/>
    <property type="match status" value="1"/>
</dbReference>
<reference evidence="9 10" key="1">
    <citation type="submission" date="2017-08" db="EMBL/GenBank/DDBJ databases">
        <title>Infants hospitalized years apart are colonized by the same room-sourced microbial strains.</title>
        <authorList>
            <person name="Brooks B."/>
            <person name="Olm M.R."/>
            <person name="Firek B.A."/>
            <person name="Baker R."/>
            <person name="Thomas B.C."/>
            <person name="Morowitz M.J."/>
            <person name="Banfield J.F."/>
        </authorList>
    </citation>
    <scope>NUCLEOTIDE SEQUENCE [LARGE SCALE GENOMIC DNA]</scope>
    <source>
        <strain evidence="9">S2_003_000_R2_11</strain>
    </source>
</reference>
<dbReference type="Pfam" id="PF00149">
    <property type="entry name" value="Metallophos"/>
    <property type="match status" value="1"/>
</dbReference>
<evidence type="ECO:0000256" key="2">
    <source>
        <dbReference type="ARBA" id="ARBA00022723"/>
    </source>
</evidence>
<evidence type="ECO:0000259" key="7">
    <source>
        <dbReference type="Pfam" id="PF00149"/>
    </source>
</evidence>
<organism evidence="9 10">
    <name type="scientific">Cereibacter sphaeroides</name>
    <name type="common">Rhodobacter sphaeroides</name>
    <dbReference type="NCBI Taxonomy" id="1063"/>
    <lineage>
        <taxon>Bacteria</taxon>
        <taxon>Pseudomonadati</taxon>
        <taxon>Pseudomonadota</taxon>
        <taxon>Alphaproteobacteria</taxon>
        <taxon>Rhodobacterales</taxon>
        <taxon>Paracoccaceae</taxon>
        <taxon>Cereibacter</taxon>
    </lineage>
</organism>
<dbReference type="PROSITE" id="PS00786">
    <property type="entry name" value="5_NUCLEOTIDASE_2"/>
    <property type="match status" value="1"/>
</dbReference>
<dbReference type="GO" id="GO:0046872">
    <property type="term" value="F:metal ion binding"/>
    <property type="evidence" value="ECO:0007669"/>
    <property type="project" value="UniProtKB-KW"/>
</dbReference>
<evidence type="ECO:0000313" key="10">
    <source>
        <dbReference type="Proteomes" id="UP000248975"/>
    </source>
</evidence>
<dbReference type="Gene3D" id="3.60.21.10">
    <property type="match status" value="1"/>
</dbReference>
<evidence type="ECO:0000256" key="4">
    <source>
        <dbReference type="ARBA" id="ARBA00022741"/>
    </source>
</evidence>
<gene>
    <name evidence="9" type="ORF">DI533_08860</name>
</gene>
<dbReference type="GO" id="GO:0000166">
    <property type="term" value="F:nucleotide binding"/>
    <property type="evidence" value="ECO:0007669"/>
    <property type="project" value="UniProtKB-KW"/>
</dbReference>
<evidence type="ECO:0000256" key="5">
    <source>
        <dbReference type="ARBA" id="ARBA00022801"/>
    </source>
</evidence>
<dbReference type="InterPro" id="IPR006179">
    <property type="entry name" value="5_nucleotidase/apyrase"/>
</dbReference>
<dbReference type="GO" id="GO:0016788">
    <property type="term" value="F:hydrolase activity, acting on ester bonds"/>
    <property type="evidence" value="ECO:0007669"/>
    <property type="project" value="InterPro"/>
</dbReference>
<keyword evidence="4 6" id="KW-0547">Nucleotide-binding</keyword>
<dbReference type="Proteomes" id="UP000248975">
    <property type="component" value="Unassembled WGS sequence"/>
</dbReference>
<dbReference type="InterPro" id="IPR006146">
    <property type="entry name" value="5'-Nucleotdase_CS"/>
</dbReference>
<proteinExistence type="inferred from homology"/>
<dbReference type="PANTHER" id="PTHR11575">
    <property type="entry name" value="5'-NUCLEOTIDASE-RELATED"/>
    <property type="match status" value="1"/>
</dbReference>
<dbReference type="SUPFAM" id="SSF56300">
    <property type="entry name" value="Metallo-dependent phosphatases"/>
    <property type="match status" value="1"/>
</dbReference>
<dbReference type="EMBL" id="QFQS01000001">
    <property type="protein sequence ID" value="PZR01100.1"/>
    <property type="molecule type" value="Genomic_DNA"/>
</dbReference>
<comment type="caution">
    <text evidence="9">The sequence shown here is derived from an EMBL/GenBank/DDBJ whole genome shotgun (WGS) entry which is preliminary data.</text>
</comment>
<comment type="similarity">
    <text evidence="1 6">Belongs to the 5'-nucleotidase family.</text>
</comment>
<dbReference type="AlphaFoldDB" id="A0A2W5SFN1"/>
<dbReference type="InterPro" id="IPR036907">
    <property type="entry name" value="5'-Nucleotdase_C_sf"/>
</dbReference>
<protein>
    <submittedName>
        <fullName evidence="9">Multifunctional 2',3'-cyclic-nucleotide 2'-phosphodiesterase/5'-nucleotidase/3'-nucleotidase</fullName>
    </submittedName>
</protein>
<name>A0A2W5SFN1_CERSP</name>
<dbReference type="CDD" id="cd07409">
    <property type="entry name" value="MPP_CD73_N"/>
    <property type="match status" value="1"/>
</dbReference>
<dbReference type="SUPFAM" id="SSF55816">
    <property type="entry name" value="5'-nucleotidase (syn. UDP-sugar hydrolase), C-terminal domain"/>
    <property type="match status" value="1"/>
</dbReference>
<sequence>MIRLLAGVAALSLCASAAQAEYRLHILHTNDFHSRIEPINRFDSTCSDEEAAEEACFGGAARLAAAIGALRTELQSQGENVLVLDAGDQFQGSLFYTTYKGAAEAEFMEKIGYDAMAVGNHEFDDGPQGLASFLDKVTFPIISGNLDLSQSTELKGRIKPYVVLEVGGQKIGVVSALATDTVETSSPGPNVIFKSEGDSIGAAIDELTAQGVNKIIALTHIGYEKDKQLAGTVDDLDAIVGGHSHTYLSATDPERAGAYPTWINQRDGTLVPVVQAYSYGKYLGHLILTFDDDGKLVYASGDTLALDSTVKPDQEVAARVAELAGPLAEIRSKVVAETSDAIDGSRDSCRQMECEMGNLVADAMLDRVKGQGVTIAIQNGGGLRASIDGGTVTMGEVITVLPFQNTLSTFDSAGADIVAALENGASDIENGAGRFAQVAGLKYTVDPAKPSGSRISDVMVRDGDGWAPIALDATYGVVSNNYVRGGGDGFDMFINAKNVYDFGPDLADVTAEFLTRNSPYEPLTDGRITRK</sequence>
<dbReference type="Gene3D" id="3.90.780.10">
    <property type="entry name" value="5'-Nucleotidase, C-terminal domain"/>
    <property type="match status" value="1"/>
</dbReference>
<feature type="domain" description="5'-Nucleotidase C-terminal" evidence="8">
    <location>
        <begin position="335"/>
        <end position="493"/>
    </location>
</feature>
<feature type="chain" id="PRO_5015798471" evidence="6">
    <location>
        <begin position="21"/>
        <end position="531"/>
    </location>
</feature>
<evidence type="ECO:0000256" key="6">
    <source>
        <dbReference type="RuleBase" id="RU362119"/>
    </source>
</evidence>